<keyword evidence="3" id="KW-0285">Flavoprotein</keyword>
<dbReference type="InterPro" id="IPR050416">
    <property type="entry name" value="FAD-linked_Oxidoreductase"/>
</dbReference>
<keyword evidence="5" id="KW-0560">Oxidoreductase</keyword>
<keyword evidence="8" id="KW-1185">Reference proteome</keyword>
<evidence type="ECO:0000259" key="6">
    <source>
        <dbReference type="PROSITE" id="PS51387"/>
    </source>
</evidence>
<evidence type="ECO:0000256" key="2">
    <source>
        <dbReference type="ARBA" id="ARBA00005466"/>
    </source>
</evidence>
<evidence type="ECO:0000256" key="5">
    <source>
        <dbReference type="ARBA" id="ARBA00023002"/>
    </source>
</evidence>
<evidence type="ECO:0000313" key="8">
    <source>
        <dbReference type="Proteomes" id="UP000279968"/>
    </source>
</evidence>
<dbReference type="InterPro" id="IPR012951">
    <property type="entry name" value="BBE"/>
</dbReference>
<sequence length="460" mass="47932">MSARTTVGPTGKEITGATTLVGPPGAGKLIASRAMTSARSAGLTGMTIRQMLRTDGPVLLPGDEGYDDHRKALNPALDPRPAVVVRAAGTADVRRAVLAARQHGLPFAVQATGHGTHVPHDGALLLRTGDMASVLVDPDRRVARVGPGARWGELLAAAAPFGLAALSGSSPDVGVVGYTLGGGLGWLARRHGLAADSVLRAQVVTADGELTTVSADRDPDLFWALRGGGGSFGVVTALEFRLYPVTRVYAGAVTFARERAAETIAFYRRWIERIPDSLSTALLLTRDGSLVVKAMYAGDADRGRALLEPLWTVAGPAVADDMRVVDYARAAMGGTFARTFDQVRTLDDDLVAALVAEPDATVEIRHWGGRIARDQGAAAHRDAPLSIVLDTVPSPATAAALSRCGLGSSFLNFLPDPTRTASAFTAENWAALRRIKATYDPANVFGAGLAVPPAVTAVSA</sequence>
<protein>
    <submittedName>
        <fullName evidence="7">FAD-binding oxidoreductase</fullName>
    </submittedName>
</protein>
<dbReference type="InterPro" id="IPR036318">
    <property type="entry name" value="FAD-bd_PCMH-like_sf"/>
</dbReference>
<gene>
    <name evidence="7" type="ORF">D7193_12480</name>
</gene>
<organism evidence="7 8">
    <name type="scientific">Micromonospora costi</name>
    <dbReference type="NCBI Taxonomy" id="1530042"/>
    <lineage>
        <taxon>Bacteria</taxon>
        <taxon>Bacillati</taxon>
        <taxon>Actinomycetota</taxon>
        <taxon>Actinomycetes</taxon>
        <taxon>Micromonosporales</taxon>
        <taxon>Micromonosporaceae</taxon>
        <taxon>Micromonospora</taxon>
    </lineage>
</organism>
<dbReference type="InterPro" id="IPR016169">
    <property type="entry name" value="FAD-bd_PCMH_sub2"/>
</dbReference>
<dbReference type="GO" id="GO:0016491">
    <property type="term" value="F:oxidoreductase activity"/>
    <property type="evidence" value="ECO:0007669"/>
    <property type="project" value="UniProtKB-KW"/>
</dbReference>
<dbReference type="PANTHER" id="PTHR42973:SF39">
    <property type="entry name" value="FAD-BINDING PCMH-TYPE DOMAIN-CONTAINING PROTEIN"/>
    <property type="match status" value="1"/>
</dbReference>
<dbReference type="PANTHER" id="PTHR42973">
    <property type="entry name" value="BINDING OXIDOREDUCTASE, PUTATIVE (AFU_ORTHOLOGUE AFUA_1G17690)-RELATED"/>
    <property type="match status" value="1"/>
</dbReference>
<dbReference type="AlphaFoldDB" id="A0A3B0A4I8"/>
<dbReference type="EMBL" id="RBAN01000002">
    <property type="protein sequence ID" value="RKN55462.1"/>
    <property type="molecule type" value="Genomic_DNA"/>
</dbReference>
<name>A0A3B0A4I8_9ACTN</name>
<dbReference type="Pfam" id="PF01565">
    <property type="entry name" value="FAD_binding_4"/>
    <property type="match status" value="1"/>
</dbReference>
<dbReference type="Gene3D" id="3.30.465.10">
    <property type="match status" value="1"/>
</dbReference>
<accession>A0A3B0A4I8</accession>
<dbReference type="InterPro" id="IPR016167">
    <property type="entry name" value="FAD-bd_PCMH_sub1"/>
</dbReference>
<dbReference type="Gene3D" id="3.30.43.10">
    <property type="entry name" value="Uridine Diphospho-n-acetylenolpyruvylglucosamine Reductase, domain 2"/>
    <property type="match status" value="1"/>
</dbReference>
<dbReference type="SUPFAM" id="SSF56176">
    <property type="entry name" value="FAD-binding/transporter-associated domain-like"/>
    <property type="match status" value="1"/>
</dbReference>
<evidence type="ECO:0000256" key="1">
    <source>
        <dbReference type="ARBA" id="ARBA00001974"/>
    </source>
</evidence>
<comment type="cofactor">
    <cofactor evidence="1">
        <name>FAD</name>
        <dbReference type="ChEBI" id="CHEBI:57692"/>
    </cofactor>
</comment>
<comment type="caution">
    <text evidence="7">The sequence shown here is derived from an EMBL/GenBank/DDBJ whole genome shotgun (WGS) entry which is preliminary data.</text>
</comment>
<dbReference type="GO" id="GO:0071949">
    <property type="term" value="F:FAD binding"/>
    <property type="evidence" value="ECO:0007669"/>
    <property type="project" value="InterPro"/>
</dbReference>
<dbReference type="Gene3D" id="3.40.462.20">
    <property type="match status" value="1"/>
</dbReference>
<reference evidence="7 8" key="1">
    <citation type="journal article" date="2015" name="Int. J. Syst. Evol. Microbiol.">
        <title>Micromonospora costi sp. nov., isolated from a leaf of Costus speciosus.</title>
        <authorList>
            <person name="Thawai C."/>
        </authorList>
    </citation>
    <scope>NUCLEOTIDE SEQUENCE [LARGE SCALE GENOMIC DNA]</scope>
    <source>
        <strain evidence="7 8">CS1-12</strain>
    </source>
</reference>
<proteinExistence type="inferred from homology"/>
<dbReference type="Proteomes" id="UP000279968">
    <property type="component" value="Unassembled WGS sequence"/>
</dbReference>
<dbReference type="InterPro" id="IPR006094">
    <property type="entry name" value="Oxid_FAD_bind_N"/>
</dbReference>
<dbReference type="Pfam" id="PF08031">
    <property type="entry name" value="BBE"/>
    <property type="match status" value="1"/>
</dbReference>
<dbReference type="InterPro" id="IPR016166">
    <property type="entry name" value="FAD-bd_PCMH"/>
</dbReference>
<evidence type="ECO:0000256" key="3">
    <source>
        <dbReference type="ARBA" id="ARBA00022630"/>
    </source>
</evidence>
<evidence type="ECO:0000256" key="4">
    <source>
        <dbReference type="ARBA" id="ARBA00022827"/>
    </source>
</evidence>
<comment type="similarity">
    <text evidence="2">Belongs to the oxygen-dependent FAD-linked oxidoreductase family.</text>
</comment>
<dbReference type="PROSITE" id="PS51387">
    <property type="entry name" value="FAD_PCMH"/>
    <property type="match status" value="1"/>
</dbReference>
<evidence type="ECO:0000313" key="7">
    <source>
        <dbReference type="EMBL" id="RKN55462.1"/>
    </source>
</evidence>
<feature type="domain" description="FAD-binding PCMH-type" evidence="6">
    <location>
        <begin position="77"/>
        <end position="245"/>
    </location>
</feature>
<keyword evidence="4" id="KW-0274">FAD</keyword>